<protein>
    <submittedName>
        <fullName evidence="1">Uncharacterized protein</fullName>
    </submittedName>
</protein>
<evidence type="ECO:0000313" key="1">
    <source>
        <dbReference type="EMBL" id="HIZ68840.1"/>
    </source>
</evidence>
<dbReference type="AlphaFoldDB" id="A0A9D2JV76"/>
<evidence type="ECO:0000313" key="2">
    <source>
        <dbReference type="Proteomes" id="UP000824055"/>
    </source>
</evidence>
<comment type="caution">
    <text evidence="1">The sequence shown here is derived from an EMBL/GenBank/DDBJ whole genome shotgun (WGS) entry which is preliminary data.</text>
</comment>
<dbReference type="EMBL" id="DXBE01000025">
    <property type="protein sequence ID" value="HIZ68840.1"/>
    <property type="molecule type" value="Genomic_DNA"/>
</dbReference>
<name>A0A9D2JV76_9BACT</name>
<accession>A0A9D2JV76</accession>
<sequence>MLSRDYFLRIIQEFAVALSLFLEKKVGEDKRDQELKELYAQYVGPYEVLRNLSWEETLAYAEEQWDEEQRVDRLEMLAFLLDAEAGYKALPLRELLLGKAFRLLDYVDAHSSTFSLNRKMKLSALRRALEQEED</sequence>
<dbReference type="Proteomes" id="UP000824055">
    <property type="component" value="Unassembled WGS sequence"/>
</dbReference>
<organism evidence="1 2">
    <name type="scientific">Candidatus Prevotella avicola</name>
    <dbReference type="NCBI Taxonomy" id="2838738"/>
    <lineage>
        <taxon>Bacteria</taxon>
        <taxon>Pseudomonadati</taxon>
        <taxon>Bacteroidota</taxon>
        <taxon>Bacteroidia</taxon>
        <taxon>Bacteroidales</taxon>
        <taxon>Prevotellaceae</taxon>
        <taxon>Prevotella</taxon>
    </lineage>
</organism>
<gene>
    <name evidence="1" type="ORF">H9966_03000</name>
</gene>
<reference evidence="1" key="2">
    <citation type="submission" date="2021-04" db="EMBL/GenBank/DDBJ databases">
        <authorList>
            <person name="Gilroy R."/>
        </authorList>
    </citation>
    <scope>NUCLEOTIDE SEQUENCE</scope>
    <source>
        <strain evidence="1">ChiHecec3B27-8219</strain>
    </source>
</reference>
<proteinExistence type="predicted"/>
<reference evidence="1" key="1">
    <citation type="journal article" date="2021" name="PeerJ">
        <title>Extensive microbial diversity within the chicken gut microbiome revealed by metagenomics and culture.</title>
        <authorList>
            <person name="Gilroy R."/>
            <person name="Ravi A."/>
            <person name="Getino M."/>
            <person name="Pursley I."/>
            <person name="Horton D.L."/>
            <person name="Alikhan N.F."/>
            <person name="Baker D."/>
            <person name="Gharbi K."/>
            <person name="Hall N."/>
            <person name="Watson M."/>
            <person name="Adriaenssens E.M."/>
            <person name="Foster-Nyarko E."/>
            <person name="Jarju S."/>
            <person name="Secka A."/>
            <person name="Antonio M."/>
            <person name="Oren A."/>
            <person name="Chaudhuri R.R."/>
            <person name="La Ragione R."/>
            <person name="Hildebrand F."/>
            <person name="Pallen M.J."/>
        </authorList>
    </citation>
    <scope>NUCLEOTIDE SEQUENCE</scope>
    <source>
        <strain evidence="1">ChiHecec3B27-8219</strain>
    </source>
</reference>